<name>A0ACB0IRK4_TRIPR</name>
<keyword evidence="2" id="KW-1185">Reference proteome</keyword>
<accession>A0ACB0IRK4</accession>
<sequence length="495" mass="56711">MAVDFVGNIYKLNLPYLFNYSTNSLLLSHYYSLVISDSESPFITTLSLITLTNMEGLIKGLLDVALGNDHNNQDDDRQSRDERSRSSWAEVVSGDQDASDHRNPHSQNQRNEEEWQSEQGSTISNRPHNYKKEEAEPWQDNSNRHSPRPHKEQYRPQQQDYESESFNTSDRPNKSDNNDGWQTVGKPSRQTHKVPKDNWNSYKRPADEQQYSNDVEVGARVEPSQDELADLSRACEKLWDLDLNRLVPGKDYEIDCGEGKKVYQKQDMAQGCLFTWVSDDVFRKPTYARFLSLLDNYNPHQGSKEVVTSEEKQEQASFIEEISRTAPIKYLHKFLVSKGITSGSLQDFKRLLTSLWFDLYSRCGTSGSSSAFEHVFVGEIKQSSEVSGFHNWLQFYLEEVKGNIDYQGYIFPRRRGSIADSETQLLTIQFEWNGVLKSVSSTLVGVSPEFEIALYTLCFFVGQEDNHIQIGPYAVNIKCYRLGNQIGSVFPIADS</sequence>
<dbReference type="EMBL" id="CASHSV030000002">
    <property type="protein sequence ID" value="CAJ2635121.1"/>
    <property type="molecule type" value="Genomic_DNA"/>
</dbReference>
<reference evidence="1" key="1">
    <citation type="submission" date="2023-10" db="EMBL/GenBank/DDBJ databases">
        <authorList>
            <person name="Rodriguez Cubillos JULIANA M."/>
            <person name="De Vega J."/>
        </authorList>
    </citation>
    <scope>NUCLEOTIDE SEQUENCE</scope>
</reference>
<dbReference type="Proteomes" id="UP001177021">
    <property type="component" value="Unassembled WGS sequence"/>
</dbReference>
<organism evidence="1 2">
    <name type="scientific">Trifolium pratense</name>
    <name type="common">Red clover</name>
    <dbReference type="NCBI Taxonomy" id="57577"/>
    <lineage>
        <taxon>Eukaryota</taxon>
        <taxon>Viridiplantae</taxon>
        <taxon>Streptophyta</taxon>
        <taxon>Embryophyta</taxon>
        <taxon>Tracheophyta</taxon>
        <taxon>Spermatophyta</taxon>
        <taxon>Magnoliopsida</taxon>
        <taxon>eudicotyledons</taxon>
        <taxon>Gunneridae</taxon>
        <taxon>Pentapetalae</taxon>
        <taxon>rosids</taxon>
        <taxon>fabids</taxon>
        <taxon>Fabales</taxon>
        <taxon>Fabaceae</taxon>
        <taxon>Papilionoideae</taxon>
        <taxon>50 kb inversion clade</taxon>
        <taxon>NPAAA clade</taxon>
        <taxon>Hologalegina</taxon>
        <taxon>IRL clade</taxon>
        <taxon>Trifolieae</taxon>
        <taxon>Trifolium</taxon>
    </lineage>
</organism>
<proteinExistence type="predicted"/>
<evidence type="ECO:0000313" key="1">
    <source>
        <dbReference type="EMBL" id="CAJ2635121.1"/>
    </source>
</evidence>
<protein>
    <submittedName>
        <fullName evidence="1">Uncharacterized protein</fullName>
    </submittedName>
</protein>
<evidence type="ECO:0000313" key="2">
    <source>
        <dbReference type="Proteomes" id="UP001177021"/>
    </source>
</evidence>
<comment type="caution">
    <text evidence="1">The sequence shown here is derived from an EMBL/GenBank/DDBJ whole genome shotgun (WGS) entry which is preliminary data.</text>
</comment>
<gene>
    <name evidence="1" type="ORF">MILVUS5_LOCUS5878</name>
</gene>